<dbReference type="PANTHER" id="PTHR12993:SF11">
    <property type="entry name" value="N-ACETYLGLUCOSAMINYL-PHOSPHATIDYLINOSITOL DE-N-ACETYLASE"/>
    <property type="match status" value="1"/>
</dbReference>
<dbReference type="SUPFAM" id="SSF102588">
    <property type="entry name" value="LmbE-like"/>
    <property type="match status" value="1"/>
</dbReference>
<dbReference type="InterPro" id="IPR017811">
    <property type="entry name" value="Mca"/>
</dbReference>
<sequence length="283" mass="31511">MAQLCLLSVHAHPDDEASKGAPTVARYKTEGVRSVLVTCTGGEEGDILNPAMDRPEIRGNLAEVRLAELAAAAALIGYDVVELLGYRDSGMPDSEANARPDAFANAELDEAVGRLVAIIRRERPQVILTYGDDQQGYPHPDHLRVHDISLPAFDLAGDPSYRPELGEPFEPSKLYYSVWARARVQATHEKFLELGLESPFTEEWFQRPSDDHRITTSIDIGDHFDVRLEALLAHATQVDPESTFWFGLPRDVARTVHPFEDFILARSRVESDLPEIDLFAGLR</sequence>
<protein>
    <submittedName>
        <fullName evidence="1">Unannotated protein</fullName>
    </submittedName>
</protein>
<dbReference type="NCBIfam" id="TIGR03446">
    <property type="entry name" value="mycothiol_Mca"/>
    <property type="match status" value="1"/>
</dbReference>
<dbReference type="Pfam" id="PF02585">
    <property type="entry name" value="PIG-L"/>
    <property type="match status" value="1"/>
</dbReference>
<dbReference type="GO" id="GO:0010126">
    <property type="term" value="P:mycothiol metabolic process"/>
    <property type="evidence" value="ECO:0007669"/>
    <property type="project" value="InterPro"/>
</dbReference>
<accession>A0A6J6H6X8</accession>
<evidence type="ECO:0000313" key="1">
    <source>
        <dbReference type="EMBL" id="CAB4608776.1"/>
    </source>
</evidence>
<organism evidence="1">
    <name type="scientific">freshwater metagenome</name>
    <dbReference type="NCBI Taxonomy" id="449393"/>
    <lineage>
        <taxon>unclassified sequences</taxon>
        <taxon>metagenomes</taxon>
        <taxon>ecological metagenomes</taxon>
    </lineage>
</organism>
<name>A0A6J6H6X8_9ZZZZ</name>
<reference evidence="1" key="1">
    <citation type="submission" date="2020-05" db="EMBL/GenBank/DDBJ databases">
        <authorList>
            <person name="Chiriac C."/>
            <person name="Salcher M."/>
            <person name="Ghai R."/>
            <person name="Kavagutti S V."/>
        </authorList>
    </citation>
    <scope>NUCLEOTIDE SEQUENCE</scope>
</reference>
<dbReference type="AlphaFoldDB" id="A0A6J6H6X8"/>
<dbReference type="InterPro" id="IPR003737">
    <property type="entry name" value="GlcNAc_PI_deacetylase-related"/>
</dbReference>
<dbReference type="PANTHER" id="PTHR12993">
    <property type="entry name" value="N-ACETYLGLUCOSAMINYL-PHOSPHATIDYLINOSITOL DE-N-ACETYLASE-RELATED"/>
    <property type="match status" value="1"/>
</dbReference>
<dbReference type="GO" id="GO:0016811">
    <property type="term" value="F:hydrolase activity, acting on carbon-nitrogen (but not peptide) bonds, in linear amides"/>
    <property type="evidence" value="ECO:0007669"/>
    <property type="project" value="TreeGrafter"/>
</dbReference>
<gene>
    <name evidence="1" type="ORF">UFOPK1835_00942</name>
</gene>
<dbReference type="EMBL" id="CAEZUP010000033">
    <property type="protein sequence ID" value="CAB4608776.1"/>
    <property type="molecule type" value="Genomic_DNA"/>
</dbReference>
<proteinExistence type="predicted"/>
<dbReference type="InterPro" id="IPR024078">
    <property type="entry name" value="LmbE-like_dom_sf"/>
</dbReference>
<dbReference type="Gene3D" id="3.40.50.10320">
    <property type="entry name" value="LmbE-like"/>
    <property type="match status" value="1"/>
</dbReference>